<evidence type="ECO:0000256" key="3">
    <source>
        <dbReference type="ARBA" id="ARBA00022448"/>
    </source>
</evidence>
<comment type="similarity">
    <text evidence="2">Belongs to the tellurite-resistance/dicarboxylate transporter (TDT) family.</text>
</comment>
<evidence type="ECO:0000256" key="7">
    <source>
        <dbReference type="ARBA" id="ARBA00023136"/>
    </source>
</evidence>
<evidence type="ECO:0000256" key="5">
    <source>
        <dbReference type="ARBA" id="ARBA00022692"/>
    </source>
</evidence>
<evidence type="ECO:0000256" key="1">
    <source>
        <dbReference type="ARBA" id="ARBA00004651"/>
    </source>
</evidence>
<organism evidence="9 10">
    <name type="scientific">Microtetraspora fusca</name>
    <dbReference type="NCBI Taxonomy" id="1997"/>
    <lineage>
        <taxon>Bacteria</taxon>
        <taxon>Bacillati</taxon>
        <taxon>Actinomycetota</taxon>
        <taxon>Actinomycetes</taxon>
        <taxon>Streptosporangiales</taxon>
        <taxon>Streptosporangiaceae</taxon>
        <taxon>Microtetraspora</taxon>
    </lineage>
</organism>
<keyword evidence="6 8" id="KW-1133">Transmembrane helix</keyword>
<feature type="transmembrane region" description="Helical" evidence="8">
    <location>
        <begin position="147"/>
        <end position="166"/>
    </location>
</feature>
<dbReference type="PANTHER" id="PTHR31686">
    <property type="match status" value="1"/>
</dbReference>
<reference evidence="9 10" key="1">
    <citation type="submission" date="2024-10" db="EMBL/GenBank/DDBJ databases">
        <title>The Natural Products Discovery Center: Release of the First 8490 Sequenced Strains for Exploring Actinobacteria Biosynthetic Diversity.</title>
        <authorList>
            <person name="Kalkreuter E."/>
            <person name="Kautsar S.A."/>
            <person name="Yang D."/>
            <person name="Bader C.D."/>
            <person name="Teijaro C.N."/>
            <person name="Fluegel L."/>
            <person name="Davis C.M."/>
            <person name="Simpson J.R."/>
            <person name="Lauterbach L."/>
            <person name="Steele A.D."/>
            <person name="Gui C."/>
            <person name="Meng S."/>
            <person name="Li G."/>
            <person name="Viehrig K."/>
            <person name="Ye F."/>
            <person name="Su P."/>
            <person name="Kiefer A.F."/>
            <person name="Nichols A."/>
            <person name="Cepeda A.J."/>
            <person name="Yan W."/>
            <person name="Fan B."/>
            <person name="Jiang Y."/>
            <person name="Adhikari A."/>
            <person name="Zheng C.-J."/>
            <person name="Schuster L."/>
            <person name="Cowan T.M."/>
            <person name="Smanski M.J."/>
            <person name="Chevrette M.G."/>
            <person name="De Carvalho L.P.S."/>
            <person name="Shen B."/>
        </authorList>
    </citation>
    <scope>NUCLEOTIDE SEQUENCE [LARGE SCALE GENOMIC DNA]</scope>
    <source>
        <strain evidence="9 10">NPDC001281</strain>
    </source>
</reference>
<dbReference type="CDD" id="cd09319">
    <property type="entry name" value="TDT_like_1"/>
    <property type="match status" value="1"/>
</dbReference>
<proteinExistence type="inferred from homology"/>
<evidence type="ECO:0000256" key="6">
    <source>
        <dbReference type="ARBA" id="ARBA00022989"/>
    </source>
</evidence>
<sequence length="356" mass="38033">MTRPSGAGETLRRAVHDLHPAYFALVMATGIISIDLRTTGMPALSAALMWVAAACYAVLLALTVWRVAAFPRKIRHDLHDPHRGFGFFTFTAGTNVLGTRLALDGHGTTATALLAVGMLSWILLGYAVPWAVVLSRRGQEPLGGAEGTWFVWVVGGQSVAVLAATLERTADAGRDVLALLALVFWAVSVCLYGLVGICVALRLAVYAVRPGDLTPPYWVAMGATAISTVAGAQIATMTSAPAALATRFFTPHVSLIFWAFGTWLYPALILIGWWRHVRHRVPLSYEPGWWSIVFPLGMYGAACHNLGAVAAIPALVSIGNVQVWIAFAAWLLGFVALLGRLAEEYGVRRGHPGPGG</sequence>
<evidence type="ECO:0000313" key="9">
    <source>
        <dbReference type="EMBL" id="MFF4775241.1"/>
    </source>
</evidence>
<dbReference type="InterPro" id="IPR038665">
    <property type="entry name" value="Voltage-dep_anion_channel_sf"/>
</dbReference>
<feature type="transmembrane region" description="Helical" evidence="8">
    <location>
        <begin position="21"/>
        <end position="38"/>
    </location>
</feature>
<keyword evidence="3" id="KW-0813">Transport</keyword>
<feature type="transmembrane region" description="Helical" evidence="8">
    <location>
        <begin position="289"/>
        <end position="315"/>
    </location>
</feature>
<dbReference type="EMBL" id="JBIAXI010000012">
    <property type="protein sequence ID" value="MFF4775241.1"/>
    <property type="molecule type" value="Genomic_DNA"/>
</dbReference>
<dbReference type="InterPro" id="IPR051629">
    <property type="entry name" value="Sulfite_efflux_TDT"/>
</dbReference>
<feature type="transmembrane region" description="Helical" evidence="8">
    <location>
        <begin position="321"/>
        <end position="339"/>
    </location>
</feature>
<evidence type="ECO:0000313" key="10">
    <source>
        <dbReference type="Proteomes" id="UP001602119"/>
    </source>
</evidence>
<evidence type="ECO:0000256" key="8">
    <source>
        <dbReference type="SAM" id="Phobius"/>
    </source>
</evidence>
<accession>A0ABW6V7H3</accession>
<feature type="transmembrane region" description="Helical" evidence="8">
    <location>
        <begin position="217"/>
        <end position="235"/>
    </location>
</feature>
<feature type="transmembrane region" description="Helical" evidence="8">
    <location>
        <begin position="44"/>
        <end position="65"/>
    </location>
</feature>
<gene>
    <name evidence="9" type="ORF">ACFY05_20525</name>
</gene>
<dbReference type="Pfam" id="PF03595">
    <property type="entry name" value="SLAC1"/>
    <property type="match status" value="1"/>
</dbReference>
<dbReference type="RefSeq" id="WP_387343430.1">
    <property type="nucleotide sequence ID" value="NZ_JBIAXI010000012.1"/>
</dbReference>
<comment type="caution">
    <text evidence="9">The sequence shown here is derived from an EMBL/GenBank/DDBJ whole genome shotgun (WGS) entry which is preliminary data.</text>
</comment>
<feature type="transmembrane region" description="Helical" evidence="8">
    <location>
        <begin position="109"/>
        <end position="135"/>
    </location>
</feature>
<feature type="transmembrane region" description="Helical" evidence="8">
    <location>
        <begin position="178"/>
        <end position="205"/>
    </location>
</feature>
<keyword evidence="7 8" id="KW-0472">Membrane</keyword>
<dbReference type="PANTHER" id="PTHR31686:SF1">
    <property type="entry name" value="SULFITE EFFLUX PUMP SSU1"/>
    <property type="match status" value="1"/>
</dbReference>
<comment type="subcellular location">
    <subcellularLocation>
        <location evidence="1">Cell membrane</location>
        <topology evidence="1">Multi-pass membrane protein</topology>
    </subcellularLocation>
</comment>
<dbReference type="InterPro" id="IPR004695">
    <property type="entry name" value="SLAC1/Mae1/Ssu1/TehA"/>
</dbReference>
<evidence type="ECO:0000256" key="2">
    <source>
        <dbReference type="ARBA" id="ARBA00008566"/>
    </source>
</evidence>
<name>A0ABW6V7H3_MICFU</name>
<feature type="transmembrane region" description="Helical" evidence="8">
    <location>
        <begin position="255"/>
        <end position="277"/>
    </location>
</feature>
<feature type="transmembrane region" description="Helical" evidence="8">
    <location>
        <begin position="85"/>
        <end position="103"/>
    </location>
</feature>
<keyword evidence="4" id="KW-1003">Cell membrane</keyword>
<keyword evidence="5 8" id="KW-0812">Transmembrane</keyword>
<protein>
    <submittedName>
        <fullName evidence="9">Tellurite resistance/C4-dicarboxylate transporter family protein</fullName>
    </submittedName>
</protein>
<dbReference type="Gene3D" id="1.50.10.150">
    <property type="entry name" value="Voltage-dependent anion channel"/>
    <property type="match status" value="1"/>
</dbReference>
<dbReference type="Proteomes" id="UP001602119">
    <property type="component" value="Unassembled WGS sequence"/>
</dbReference>
<keyword evidence="10" id="KW-1185">Reference proteome</keyword>
<evidence type="ECO:0000256" key="4">
    <source>
        <dbReference type="ARBA" id="ARBA00022475"/>
    </source>
</evidence>